<dbReference type="EMBL" id="BFAA01019433">
    <property type="protein sequence ID" value="GCB82386.1"/>
    <property type="molecule type" value="Genomic_DNA"/>
</dbReference>
<feature type="transmembrane region" description="Helical" evidence="1">
    <location>
        <begin position="546"/>
        <end position="567"/>
    </location>
</feature>
<dbReference type="GO" id="GO:0016787">
    <property type="term" value="F:hydrolase activity"/>
    <property type="evidence" value="ECO:0007669"/>
    <property type="project" value="InterPro"/>
</dbReference>
<feature type="transmembrane region" description="Helical" evidence="1">
    <location>
        <begin position="572"/>
        <end position="592"/>
    </location>
</feature>
<feature type="domain" description="ENPP1-3/EXOG-like endonuclease/phosphodiesterase" evidence="3">
    <location>
        <begin position="59"/>
        <end position="273"/>
    </location>
</feature>
<accession>A0A401QAK3</accession>
<keyword evidence="6" id="KW-1185">Reference proteome</keyword>
<dbReference type="AlphaFoldDB" id="A0A401QAK3"/>
<organism evidence="5 6">
    <name type="scientific">Scyliorhinus torazame</name>
    <name type="common">Cloudy catshark</name>
    <name type="synonym">Catulus torazame</name>
    <dbReference type="NCBI Taxonomy" id="75743"/>
    <lineage>
        <taxon>Eukaryota</taxon>
        <taxon>Metazoa</taxon>
        <taxon>Chordata</taxon>
        <taxon>Craniata</taxon>
        <taxon>Vertebrata</taxon>
        <taxon>Chondrichthyes</taxon>
        <taxon>Elasmobranchii</taxon>
        <taxon>Galeomorphii</taxon>
        <taxon>Galeoidea</taxon>
        <taxon>Carcharhiniformes</taxon>
        <taxon>Scyliorhinidae</taxon>
        <taxon>Scyliorhinus</taxon>
    </lineage>
</organism>
<keyword evidence="2" id="KW-0732">Signal</keyword>
<feature type="signal peptide" evidence="2">
    <location>
        <begin position="1"/>
        <end position="24"/>
    </location>
</feature>
<keyword evidence="1" id="KW-0472">Membrane</keyword>
<dbReference type="SMART" id="SM00477">
    <property type="entry name" value="NUC"/>
    <property type="match status" value="1"/>
</dbReference>
<dbReference type="InterPro" id="IPR044925">
    <property type="entry name" value="His-Me_finger_sf"/>
</dbReference>
<dbReference type="SMART" id="SM00892">
    <property type="entry name" value="Endonuclease_NS"/>
    <property type="match status" value="1"/>
</dbReference>
<sequence length="912" mass="100802">MSRRLRCCSLVLLWNLIAPRATEGKVVQSFDECSQFFCEGIEPFMILNTTRICQRYNNEYHFATVYSTALRIPWYSAYKYQPGSNSVKPSRPPKFFIEPQLDLPGGSDEMSKEPPDGVGMNQALNKDYTNKSYHRGHLCPFSFHDASSISTCTLTNVVPKLPELNRLWYHGAEKLINILSELCEPTEALFVITGAIPSSQFLNERVNIPLMVYSFYSCCSGEEQKKRKKKKEECASRSGGYTLRMDKNNAVVEAVTLAKLQESFGSLIEVNPAWVRVAVSKSESQMVEVISEFFKPSWAKRIPSLELRDIVATLFDALSFVARCVYDLVVWTIYRVFSGVVFVALAIISMVVALVNLLLASIAWLILAILRLIGGIFGRIGVLLTKGLLFLAKSLLGLITGVAKFLLISIASIPTYIIGIAANLFTLLSCVSCLLPILSFSVSLVSLFFGTILVIAIRPNLFLNLLSKLAQYITKLMPSVVKTHPPPSVTWNWLRHLISTFQDLMPKFWTLMFDIPSHWKMLLAIVSFLPSLLLGGWVIVVSVLGGLFSLISMVTAGIFGTIAIVVLGLEALVLLLLQTVVSLCVTGPAWIFTTLIPRSFQYLATAFSKYSVYSFMYILAILICICFIQVLVKVFSSSEHPQQYRYDNQPTFKYNSVKLNPTAGKVYLSNVTPTAHPVSVKPPGLSPPSQIPVQPNTEKDTAKVYFSYAKGFCAENIIPILIIVPGVLIDHAISCPFPYGDIRIRTLAVAVAVLVSVVTDGTSPRYSRAFLVAAIAAAVIVVYNVITYFITGVYNCMCMAFTNIGPIIFLVIVIGIGVMIASGGHLDCFPVGISANLPISLTTTFLNIGTAIKEASRYRLPTMLSLLVIIFILLIQRSDSLNYVVTEFLQLIFAGILAVLALVIKESIHPRI</sequence>
<dbReference type="OrthoDB" id="69221at2759"/>
<feature type="transmembrane region" description="Helical" evidence="1">
    <location>
        <begin position="829"/>
        <end position="848"/>
    </location>
</feature>
<feature type="transmembrane region" description="Helical" evidence="1">
    <location>
        <begin position="444"/>
        <end position="466"/>
    </location>
</feature>
<dbReference type="PANTHER" id="PTHR21472:SF8">
    <property type="entry name" value="ENDONUCLEASE DOMAIN-CONTAINING 1 PROTEIN"/>
    <property type="match status" value="1"/>
</dbReference>
<dbReference type="InterPro" id="IPR001604">
    <property type="entry name" value="Endo_G_ENPP1-like_dom"/>
</dbReference>
<feature type="transmembrane region" description="Helical" evidence="1">
    <location>
        <begin position="860"/>
        <end position="877"/>
    </location>
</feature>
<feature type="transmembrane region" description="Helical" evidence="1">
    <location>
        <begin position="415"/>
        <end position="438"/>
    </location>
</feature>
<feature type="chain" id="PRO_5019143739" description="Endonuclease domain-containing 1 protein" evidence="2">
    <location>
        <begin position="25"/>
        <end position="912"/>
    </location>
</feature>
<dbReference type="Gene3D" id="3.40.570.10">
    <property type="entry name" value="Extracellular Endonuclease, subunit A"/>
    <property type="match status" value="1"/>
</dbReference>
<dbReference type="Proteomes" id="UP000288216">
    <property type="component" value="Unassembled WGS sequence"/>
</dbReference>
<comment type="caution">
    <text evidence="5">The sequence shown here is derived from an EMBL/GenBank/DDBJ whole genome shotgun (WGS) entry which is preliminary data.</text>
</comment>
<name>A0A401QAK3_SCYTO</name>
<dbReference type="InterPro" id="IPR039015">
    <property type="entry name" value="ENDOD1"/>
</dbReference>
<dbReference type="GO" id="GO:0003676">
    <property type="term" value="F:nucleic acid binding"/>
    <property type="evidence" value="ECO:0007669"/>
    <property type="project" value="InterPro"/>
</dbReference>
<feature type="transmembrane region" description="Helical" evidence="1">
    <location>
        <begin position="883"/>
        <end position="904"/>
    </location>
</feature>
<feature type="transmembrane region" description="Helical" evidence="1">
    <location>
        <begin position="333"/>
        <end position="355"/>
    </location>
</feature>
<feature type="transmembrane region" description="Helical" evidence="1">
    <location>
        <begin position="612"/>
        <end position="635"/>
    </location>
</feature>
<protein>
    <recommendedName>
        <fullName evidence="7">Endonuclease domain-containing 1 protein</fullName>
    </recommendedName>
</protein>
<dbReference type="Pfam" id="PF01223">
    <property type="entry name" value="Endonuclease_NS"/>
    <property type="match status" value="1"/>
</dbReference>
<evidence type="ECO:0000256" key="2">
    <source>
        <dbReference type="SAM" id="SignalP"/>
    </source>
</evidence>
<evidence type="ECO:0008006" key="7">
    <source>
        <dbReference type="Google" id="ProtNLM"/>
    </source>
</evidence>
<evidence type="ECO:0000259" key="3">
    <source>
        <dbReference type="SMART" id="SM00477"/>
    </source>
</evidence>
<feature type="transmembrane region" description="Helical" evidence="1">
    <location>
        <begin position="362"/>
        <end position="382"/>
    </location>
</feature>
<evidence type="ECO:0000256" key="1">
    <source>
        <dbReference type="SAM" id="Phobius"/>
    </source>
</evidence>
<feature type="transmembrane region" description="Helical" evidence="1">
    <location>
        <begin position="388"/>
        <end position="408"/>
    </location>
</feature>
<feature type="transmembrane region" description="Helical" evidence="1">
    <location>
        <begin position="769"/>
        <end position="791"/>
    </location>
</feature>
<dbReference type="PANTHER" id="PTHR21472">
    <property type="entry name" value="ENDONUCLEASE DOMAIN-CONTAINING 1 PROTEIN ENDOD1"/>
    <property type="match status" value="1"/>
</dbReference>
<proteinExistence type="predicted"/>
<feature type="transmembrane region" description="Helical" evidence="1">
    <location>
        <begin position="521"/>
        <end position="540"/>
    </location>
</feature>
<keyword evidence="1" id="KW-0812">Transmembrane</keyword>
<reference evidence="5 6" key="1">
    <citation type="journal article" date="2018" name="Nat. Ecol. Evol.">
        <title>Shark genomes provide insights into elasmobranch evolution and the origin of vertebrates.</title>
        <authorList>
            <person name="Hara Y"/>
            <person name="Yamaguchi K"/>
            <person name="Onimaru K"/>
            <person name="Kadota M"/>
            <person name="Koyanagi M"/>
            <person name="Keeley SD"/>
            <person name="Tatsumi K"/>
            <person name="Tanaka K"/>
            <person name="Motone F"/>
            <person name="Kageyama Y"/>
            <person name="Nozu R"/>
            <person name="Adachi N"/>
            <person name="Nishimura O"/>
            <person name="Nakagawa R"/>
            <person name="Tanegashima C"/>
            <person name="Kiyatake I"/>
            <person name="Matsumoto R"/>
            <person name="Murakumo K"/>
            <person name="Nishida K"/>
            <person name="Terakita A"/>
            <person name="Kuratani S"/>
            <person name="Sato K"/>
            <person name="Hyodo S Kuraku.S."/>
        </authorList>
    </citation>
    <scope>NUCLEOTIDE SEQUENCE [LARGE SCALE GENOMIC DNA]</scope>
</reference>
<dbReference type="GO" id="GO:0046872">
    <property type="term" value="F:metal ion binding"/>
    <property type="evidence" value="ECO:0007669"/>
    <property type="project" value="InterPro"/>
</dbReference>
<dbReference type="SUPFAM" id="SSF54060">
    <property type="entry name" value="His-Me finger endonucleases"/>
    <property type="match status" value="1"/>
</dbReference>
<evidence type="ECO:0000313" key="5">
    <source>
        <dbReference type="EMBL" id="GCB82386.1"/>
    </source>
</evidence>
<dbReference type="STRING" id="75743.A0A401QAK3"/>
<dbReference type="InterPro" id="IPR020821">
    <property type="entry name" value="ENPP1-3/EXOG-like_nuc-like"/>
</dbReference>
<dbReference type="InterPro" id="IPR044929">
    <property type="entry name" value="DNA/RNA_non-sp_Endonuclease_sf"/>
</dbReference>
<evidence type="ECO:0000259" key="4">
    <source>
        <dbReference type="SMART" id="SM00892"/>
    </source>
</evidence>
<feature type="domain" description="DNA/RNA non-specific endonuclease/pyrophosphatase/phosphodiesterase" evidence="4">
    <location>
        <begin position="58"/>
        <end position="271"/>
    </location>
</feature>
<feature type="transmembrane region" description="Helical" evidence="1">
    <location>
        <begin position="803"/>
        <end position="823"/>
    </location>
</feature>
<evidence type="ECO:0000313" key="6">
    <source>
        <dbReference type="Proteomes" id="UP000288216"/>
    </source>
</evidence>
<gene>
    <name evidence="5" type="ORF">scyTo_0021595</name>
</gene>
<keyword evidence="1" id="KW-1133">Transmembrane helix</keyword>